<keyword evidence="2" id="KW-0813">Transport</keyword>
<dbReference type="RefSeq" id="WP_042531657.1">
    <property type="nucleotide sequence ID" value="NZ_CP010827.1"/>
</dbReference>
<evidence type="ECO:0000256" key="6">
    <source>
        <dbReference type="ARBA" id="ARBA00023136"/>
    </source>
</evidence>
<dbReference type="GO" id="GO:0022857">
    <property type="term" value="F:transmembrane transporter activity"/>
    <property type="evidence" value="ECO:0007669"/>
    <property type="project" value="InterPro"/>
</dbReference>
<evidence type="ECO:0000256" key="3">
    <source>
        <dbReference type="ARBA" id="ARBA00022475"/>
    </source>
</evidence>
<evidence type="ECO:0000256" key="4">
    <source>
        <dbReference type="ARBA" id="ARBA00022692"/>
    </source>
</evidence>
<evidence type="ECO:0000256" key="2">
    <source>
        <dbReference type="ARBA" id="ARBA00022448"/>
    </source>
</evidence>
<feature type="transmembrane region" description="Helical" evidence="7">
    <location>
        <begin position="106"/>
        <end position="124"/>
    </location>
</feature>
<keyword evidence="4 7" id="KW-0812">Transmembrane</keyword>
<evidence type="ECO:0000256" key="1">
    <source>
        <dbReference type="ARBA" id="ARBA00004651"/>
    </source>
</evidence>
<dbReference type="InterPro" id="IPR036259">
    <property type="entry name" value="MFS_trans_sf"/>
</dbReference>
<protein>
    <submittedName>
        <fullName evidence="9">Drug resistance transporter, EmrB/QacA subfamily</fullName>
    </submittedName>
</protein>
<proteinExistence type="predicted"/>
<dbReference type="SUPFAM" id="SSF103473">
    <property type="entry name" value="MFS general substrate transporter"/>
    <property type="match status" value="1"/>
</dbReference>
<evidence type="ECO:0000256" key="5">
    <source>
        <dbReference type="ARBA" id="ARBA00022989"/>
    </source>
</evidence>
<evidence type="ECO:0000259" key="8">
    <source>
        <dbReference type="PROSITE" id="PS50850"/>
    </source>
</evidence>
<dbReference type="AlphaFoldDB" id="A0A0B6ES87"/>
<dbReference type="EMBL" id="CP010827">
    <property type="protein sequence ID" value="AJI79397.1"/>
    <property type="molecule type" value="Genomic_DNA"/>
</dbReference>
<dbReference type="HOGENOM" id="CLU_000960_28_2_11"/>
<evidence type="ECO:0000256" key="7">
    <source>
        <dbReference type="SAM" id="Phobius"/>
    </source>
</evidence>
<comment type="subcellular location">
    <subcellularLocation>
        <location evidence="1">Cell membrane</location>
        <topology evidence="1">Multi-pass membrane protein</topology>
    </subcellularLocation>
</comment>
<feature type="transmembrane region" description="Helical" evidence="7">
    <location>
        <begin position="423"/>
        <end position="443"/>
    </location>
</feature>
<keyword evidence="6 7" id="KW-0472">Membrane</keyword>
<feature type="transmembrane region" description="Helical" evidence="7">
    <location>
        <begin position="136"/>
        <end position="159"/>
    </location>
</feature>
<accession>A0A0B6ES87</accession>
<dbReference type="CDD" id="cd17321">
    <property type="entry name" value="MFS_MMR_MDR_like"/>
    <property type="match status" value="1"/>
</dbReference>
<keyword evidence="3" id="KW-1003">Cell membrane</keyword>
<feature type="transmembrane region" description="Helical" evidence="7">
    <location>
        <begin position="74"/>
        <end position="100"/>
    </location>
</feature>
<dbReference type="Gene3D" id="1.20.1250.20">
    <property type="entry name" value="MFS general substrate transporter like domains"/>
    <property type="match status" value="1"/>
</dbReference>
<dbReference type="OrthoDB" id="9781469at2"/>
<evidence type="ECO:0000313" key="10">
    <source>
        <dbReference type="Proteomes" id="UP000031890"/>
    </source>
</evidence>
<dbReference type="InterPro" id="IPR011701">
    <property type="entry name" value="MFS"/>
</dbReference>
<organism evidence="9 10">
    <name type="scientific">Corynebacterium singulare</name>
    <dbReference type="NCBI Taxonomy" id="161899"/>
    <lineage>
        <taxon>Bacteria</taxon>
        <taxon>Bacillati</taxon>
        <taxon>Actinomycetota</taxon>
        <taxon>Actinomycetes</taxon>
        <taxon>Mycobacteriales</taxon>
        <taxon>Corynebacteriaceae</taxon>
        <taxon>Corynebacterium</taxon>
    </lineage>
</organism>
<dbReference type="NCBIfam" id="TIGR00711">
    <property type="entry name" value="efflux_EmrB"/>
    <property type="match status" value="1"/>
</dbReference>
<sequence length="454" mass="46216">MTAHRRTALVAALLGFFIVMLDTTIVNVALAEIGTDLDTTVGSLQWVVDAYTLVFAAFLLTAGAACDRLGARRVYLAGLVVFAVLSAVCALAPTGGFLVAGRAVQGVGAAAIVPGSLALLSAVYDDPKERARAIGLWGGAGGVAAAIGPVLGGALVSTIGWRAVFWVNLPIVAIGCLLTLWAIPALTGSRARRVDLPGQVLSVLTLVAVTYAVITAGEHGWSPWQVAVLIAGGVFLALFIIAERRHPDPMLPMALFTRARFSVAAMVGLALNISFFGQLFVLSLFFQQYLGYEPWLAGLALAPQACSAVVASPLGGRAVARWGAFPTMLTGLVVGTIGFSSLVLLTAETPYVVVAVLTFTAGFGMAFAMPAATSAAVASAPPEHVGIAGGVINAARQTGSVVGVAVLGEMVASGAFLTGFHTAVAVAGGVFGAAALVVAATIISHLQEPVTPEV</sequence>
<dbReference type="InterPro" id="IPR020846">
    <property type="entry name" value="MFS_dom"/>
</dbReference>
<dbReference type="Gene3D" id="1.20.1720.10">
    <property type="entry name" value="Multidrug resistance protein D"/>
    <property type="match status" value="1"/>
</dbReference>
<dbReference type="PANTHER" id="PTHR42718">
    <property type="entry name" value="MAJOR FACILITATOR SUPERFAMILY MULTIDRUG TRANSPORTER MFSC"/>
    <property type="match status" value="1"/>
</dbReference>
<evidence type="ECO:0000313" key="9">
    <source>
        <dbReference type="EMBL" id="AJI79397.1"/>
    </source>
</evidence>
<feature type="transmembrane region" description="Helical" evidence="7">
    <location>
        <begin position="198"/>
        <end position="217"/>
    </location>
</feature>
<reference evidence="9 10" key="1">
    <citation type="journal article" date="2015" name="Genome Announc.">
        <title>Complete Genome Sequence and Annotation of Corynebacterium singulare DSM 44357, Isolated from a Human Semen Specimen.</title>
        <authorList>
            <person name="Merten M."/>
            <person name="Brinkrolf K."/>
            <person name="Albersmeier A."/>
            <person name="Kutter Y."/>
            <person name="Ruckert C."/>
            <person name="Tauch A."/>
        </authorList>
    </citation>
    <scope>NUCLEOTIDE SEQUENCE [LARGE SCALE GENOMIC DNA]</scope>
    <source>
        <strain evidence="9">IBS B52218</strain>
    </source>
</reference>
<name>A0A0B6ES87_9CORY</name>
<dbReference type="STRING" id="161899.CSING_09395"/>
<dbReference type="PANTHER" id="PTHR42718:SF40">
    <property type="entry name" value="METHYLENOMYCIN A RESISTANCE PROTEIN"/>
    <property type="match status" value="1"/>
</dbReference>
<feature type="transmembrane region" description="Helical" evidence="7">
    <location>
        <begin position="165"/>
        <end position="186"/>
    </location>
</feature>
<keyword evidence="5 7" id="KW-1133">Transmembrane helix</keyword>
<dbReference type="GO" id="GO:0005886">
    <property type="term" value="C:plasma membrane"/>
    <property type="evidence" value="ECO:0007669"/>
    <property type="project" value="UniProtKB-SubCell"/>
</dbReference>
<dbReference type="KEGG" id="csx:CSING_09395"/>
<dbReference type="Proteomes" id="UP000031890">
    <property type="component" value="Chromosome"/>
</dbReference>
<feature type="transmembrane region" description="Helical" evidence="7">
    <location>
        <begin position="323"/>
        <end position="345"/>
    </location>
</feature>
<feature type="transmembrane region" description="Helical" evidence="7">
    <location>
        <begin position="351"/>
        <end position="378"/>
    </location>
</feature>
<feature type="transmembrane region" description="Helical" evidence="7">
    <location>
        <begin position="263"/>
        <end position="286"/>
    </location>
</feature>
<feature type="domain" description="Major facilitator superfamily (MFS) profile" evidence="8">
    <location>
        <begin position="8"/>
        <end position="452"/>
    </location>
</feature>
<dbReference type="InterPro" id="IPR004638">
    <property type="entry name" value="EmrB-like"/>
</dbReference>
<gene>
    <name evidence="9" type="primary">mmr</name>
    <name evidence="9" type="ORF">CSING_09395</name>
</gene>
<feature type="transmembrane region" description="Helical" evidence="7">
    <location>
        <begin position="41"/>
        <end position="62"/>
    </location>
</feature>
<dbReference type="Pfam" id="PF07690">
    <property type="entry name" value="MFS_1"/>
    <property type="match status" value="1"/>
</dbReference>
<dbReference type="PROSITE" id="PS50850">
    <property type="entry name" value="MFS"/>
    <property type="match status" value="1"/>
</dbReference>
<feature type="transmembrane region" description="Helical" evidence="7">
    <location>
        <begin position="223"/>
        <end position="242"/>
    </location>
</feature>